<organism evidence="3 4">
    <name type="scientific">Pirellula staleyi (strain ATCC 27377 / DSM 6068 / ICPB 4128)</name>
    <name type="common">Pirella staleyi</name>
    <dbReference type="NCBI Taxonomy" id="530564"/>
    <lineage>
        <taxon>Bacteria</taxon>
        <taxon>Pseudomonadati</taxon>
        <taxon>Planctomycetota</taxon>
        <taxon>Planctomycetia</taxon>
        <taxon>Pirellulales</taxon>
        <taxon>Pirellulaceae</taxon>
        <taxon>Pirellula</taxon>
    </lineage>
</organism>
<dbReference type="SUPFAM" id="SSF53448">
    <property type="entry name" value="Nucleotide-diphospho-sugar transferases"/>
    <property type="match status" value="1"/>
</dbReference>
<dbReference type="InterPro" id="IPR050256">
    <property type="entry name" value="Glycosyltransferase_2"/>
</dbReference>
<feature type="region of interest" description="Disordered" evidence="1">
    <location>
        <begin position="1"/>
        <end position="38"/>
    </location>
</feature>
<accession>D2R1S4</accession>
<dbReference type="CDD" id="cd04179">
    <property type="entry name" value="DPM_DPG-synthase_like"/>
    <property type="match status" value="1"/>
</dbReference>
<dbReference type="STRING" id="530564.Psta_2119"/>
<dbReference type="KEGG" id="psl:Psta_2119"/>
<evidence type="ECO:0000256" key="1">
    <source>
        <dbReference type="SAM" id="MobiDB-lite"/>
    </source>
</evidence>
<dbReference type="Proteomes" id="UP000001887">
    <property type="component" value="Chromosome"/>
</dbReference>
<sequence length="352" mass="39821">MIDDIAIDSDLLEGPPQKSRDWQPARPNPKRYQRGLFGDLDSEASPNLDFDLQVPHARSTHEIFATFDEVQQLLKQELNNDPSPAKPEVFESMNQQIEEIQRLSAMLASDEKHTMDTADAPLPAGFRLSVVIPVYNEKQTIREVLARVLELPVEKEVIIVDDASTDGTTKLLKELDTMPGVHIIFKPKNEGKGAALRTGFRRVTGDVVVVQDADLEYHPRDMLPLLRPIVAGEADVVYGSRFLHEKPHDPSLIHRLGNATLTGLSNLVTGLKLTDMETCYKAFRPEVLRCFEIEQNRFGFEPEVTAKLARRRFRIREVPISYSPRSYAEGKKIGIKDLFSTLWCILRYSACD</sequence>
<dbReference type="Pfam" id="PF00535">
    <property type="entry name" value="Glycos_transf_2"/>
    <property type="match status" value="1"/>
</dbReference>
<dbReference type="CAZy" id="GT2">
    <property type="family name" value="Glycosyltransferase Family 2"/>
</dbReference>
<dbReference type="PANTHER" id="PTHR48090:SF7">
    <property type="entry name" value="RFBJ PROTEIN"/>
    <property type="match status" value="1"/>
</dbReference>
<evidence type="ECO:0000259" key="2">
    <source>
        <dbReference type="Pfam" id="PF00535"/>
    </source>
</evidence>
<protein>
    <submittedName>
        <fullName evidence="3">Glycosyl transferase family 2</fullName>
    </submittedName>
</protein>
<evidence type="ECO:0000313" key="4">
    <source>
        <dbReference type="Proteomes" id="UP000001887"/>
    </source>
</evidence>
<name>D2R1S4_PIRSD</name>
<dbReference type="HOGENOM" id="CLU_033536_7_1_0"/>
<dbReference type="AlphaFoldDB" id="D2R1S4"/>
<keyword evidence="3" id="KW-0808">Transferase</keyword>
<proteinExistence type="predicted"/>
<evidence type="ECO:0000313" key="3">
    <source>
        <dbReference type="EMBL" id="ADB16793.1"/>
    </source>
</evidence>
<dbReference type="GO" id="GO:0016740">
    <property type="term" value="F:transferase activity"/>
    <property type="evidence" value="ECO:0007669"/>
    <property type="project" value="UniProtKB-KW"/>
</dbReference>
<gene>
    <name evidence="3" type="ordered locus">Psta_2119</name>
</gene>
<dbReference type="InterPro" id="IPR001173">
    <property type="entry name" value="Glyco_trans_2-like"/>
</dbReference>
<dbReference type="PANTHER" id="PTHR48090">
    <property type="entry name" value="UNDECAPRENYL-PHOSPHATE 4-DEOXY-4-FORMAMIDO-L-ARABINOSE TRANSFERASE-RELATED"/>
    <property type="match status" value="1"/>
</dbReference>
<feature type="compositionally biased region" description="Acidic residues" evidence="1">
    <location>
        <begin position="1"/>
        <end position="11"/>
    </location>
</feature>
<dbReference type="InterPro" id="IPR029044">
    <property type="entry name" value="Nucleotide-diphossugar_trans"/>
</dbReference>
<dbReference type="eggNOG" id="COG1215">
    <property type="taxonomic scope" value="Bacteria"/>
</dbReference>
<dbReference type="Gene3D" id="3.90.550.10">
    <property type="entry name" value="Spore Coat Polysaccharide Biosynthesis Protein SpsA, Chain A"/>
    <property type="match status" value="1"/>
</dbReference>
<reference evidence="3 4" key="1">
    <citation type="journal article" date="2009" name="Stand. Genomic Sci.">
        <title>Complete genome sequence of Pirellula staleyi type strain (ATCC 27377).</title>
        <authorList>
            <person name="Clum A."/>
            <person name="Tindall B.J."/>
            <person name="Sikorski J."/>
            <person name="Ivanova N."/>
            <person name="Mavrommatis K."/>
            <person name="Lucas S."/>
            <person name="Glavina del Rio T."/>
            <person name="Nolan M."/>
            <person name="Chen F."/>
            <person name="Tice H."/>
            <person name="Pitluck S."/>
            <person name="Cheng J.F."/>
            <person name="Chertkov O."/>
            <person name="Brettin T."/>
            <person name="Han C."/>
            <person name="Detter J.C."/>
            <person name="Kuske C."/>
            <person name="Bruce D."/>
            <person name="Goodwin L."/>
            <person name="Ovchinikova G."/>
            <person name="Pati A."/>
            <person name="Mikhailova N."/>
            <person name="Chen A."/>
            <person name="Palaniappan K."/>
            <person name="Land M."/>
            <person name="Hauser L."/>
            <person name="Chang Y.J."/>
            <person name="Jeffries C.D."/>
            <person name="Chain P."/>
            <person name="Rohde M."/>
            <person name="Goker M."/>
            <person name="Bristow J."/>
            <person name="Eisen J.A."/>
            <person name="Markowitz V."/>
            <person name="Hugenholtz P."/>
            <person name="Kyrpides N.C."/>
            <person name="Klenk H.P."/>
            <person name="Lapidus A."/>
        </authorList>
    </citation>
    <scope>NUCLEOTIDE SEQUENCE [LARGE SCALE GENOMIC DNA]</scope>
    <source>
        <strain evidence="4">ATCC 27377 / DSM 6068 / ICPB 4128</strain>
    </source>
</reference>
<keyword evidence="4" id="KW-1185">Reference proteome</keyword>
<dbReference type="EMBL" id="CP001848">
    <property type="protein sequence ID" value="ADB16793.1"/>
    <property type="molecule type" value="Genomic_DNA"/>
</dbReference>
<feature type="domain" description="Glycosyltransferase 2-like" evidence="2">
    <location>
        <begin position="129"/>
        <end position="289"/>
    </location>
</feature>